<evidence type="ECO:0000313" key="2">
    <source>
        <dbReference type="Proteomes" id="UP000307956"/>
    </source>
</evidence>
<keyword evidence="2" id="KW-1185">Reference proteome</keyword>
<gene>
    <name evidence="1" type="ORF">E6O51_06410</name>
</gene>
<organism evidence="1 2">
    <name type="scientific">Pseudothauera rhizosphaerae</name>
    <dbReference type="NCBI Taxonomy" id="2565932"/>
    <lineage>
        <taxon>Bacteria</taxon>
        <taxon>Pseudomonadati</taxon>
        <taxon>Pseudomonadota</taxon>
        <taxon>Betaproteobacteria</taxon>
        <taxon>Rhodocyclales</taxon>
        <taxon>Zoogloeaceae</taxon>
        <taxon>Pseudothauera</taxon>
    </lineage>
</organism>
<dbReference type="OrthoDB" id="9178717at2"/>
<dbReference type="EMBL" id="SSOD01000004">
    <property type="protein sequence ID" value="THF62589.1"/>
    <property type="molecule type" value="Genomic_DNA"/>
</dbReference>
<reference evidence="1 2" key="1">
    <citation type="submission" date="2019-04" db="EMBL/GenBank/DDBJ databases">
        <title>Azoarcus rhizosphaerae sp. nov. isolated from rhizosphere of Ficus religiosa.</title>
        <authorList>
            <person name="Lin S.-Y."/>
            <person name="Hameed A."/>
            <person name="Hsu Y.-H."/>
            <person name="Young C.-C."/>
        </authorList>
    </citation>
    <scope>NUCLEOTIDE SEQUENCE [LARGE SCALE GENOMIC DNA]</scope>
    <source>
        <strain evidence="1 2">CC-YHH848</strain>
    </source>
</reference>
<dbReference type="AlphaFoldDB" id="A0A4S4ATR7"/>
<dbReference type="SUPFAM" id="SSF46785">
    <property type="entry name" value="Winged helix' DNA-binding domain"/>
    <property type="match status" value="1"/>
</dbReference>
<dbReference type="Gene3D" id="3.40.50.150">
    <property type="entry name" value="Vaccinia Virus protein VP39"/>
    <property type="match status" value="1"/>
</dbReference>
<name>A0A4S4ATR7_9RHOO</name>
<dbReference type="InterPro" id="IPR036388">
    <property type="entry name" value="WH-like_DNA-bd_sf"/>
</dbReference>
<dbReference type="Gene3D" id="1.10.10.10">
    <property type="entry name" value="Winged helix-like DNA-binding domain superfamily/Winged helix DNA-binding domain"/>
    <property type="match status" value="1"/>
</dbReference>
<dbReference type="SUPFAM" id="SSF53335">
    <property type="entry name" value="S-adenosyl-L-methionine-dependent methyltransferases"/>
    <property type="match status" value="1"/>
</dbReference>
<evidence type="ECO:0000313" key="1">
    <source>
        <dbReference type="EMBL" id="THF62589.1"/>
    </source>
</evidence>
<comment type="caution">
    <text evidence="1">The sequence shown here is derived from an EMBL/GenBank/DDBJ whole genome shotgun (WGS) entry which is preliminary data.</text>
</comment>
<dbReference type="InterPro" id="IPR036390">
    <property type="entry name" value="WH_DNA-bd_sf"/>
</dbReference>
<sequence>MDTNASPIDLAGLDAPPAARAIHRIVDGFKSFQALRAGFASGLFDWLDRHGPAEKSAISAATGLRGAHLGGFLQALEDLGLLASRHGTYTLAPDLRSVLVSSSPWCRAAEIEALLQPARGWPDLHAFLTEEGGPAPTPEAAAMPPAIALHPFLSEALRLADTLAARWRRNGTTPRRLLCFDAGDGLAAAALCQTLPDLDAAVVVAPAAVARTRAVLDACGLAGRTAVHAGSPLEPPASGTYDYVLLFHALYPVRKSTADALAATAARLAPGGGLCAAHWFCLEACETAPGGLRDLDKAVLTDSHPLCHLEQFSQRLENAGLVDTGYSDLPGEYGNTKLHFARRPDSGEQA</sequence>
<evidence type="ECO:0008006" key="3">
    <source>
        <dbReference type="Google" id="ProtNLM"/>
    </source>
</evidence>
<accession>A0A4S4ATR7</accession>
<dbReference type="InterPro" id="IPR029063">
    <property type="entry name" value="SAM-dependent_MTases_sf"/>
</dbReference>
<proteinExistence type="predicted"/>
<dbReference type="RefSeq" id="WP_136384143.1">
    <property type="nucleotide sequence ID" value="NZ_SSOD01000004.1"/>
</dbReference>
<dbReference type="Proteomes" id="UP000307956">
    <property type="component" value="Unassembled WGS sequence"/>
</dbReference>
<protein>
    <recommendedName>
        <fullName evidence="3">O-methyltransferase</fullName>
    </recommendedName>
</protein>